<gene>
    <name evidence="1" type="ORF">IHE45_15G064600</name>
</gene>
<sequence length="251" mass="27926">MGKHNQFNGGKEGDIETGHTLAAAALYPNMAENPSFRWAFIRKVYSIILIQLLLTVAVASAFIFIRPISVFLFAGTPASWAVLIIIIIAPLITMFPMFYFQERHPINVILLGLFTIFMACSIGLTCATRSGKVVLEAAVLTIAVVVAITLYTFWAAKRGYDFNFLGPFLTAAILILLIYWAIQIFFPFGKIGQTIYGFLGSIIFTGFILYDTDNLIKRYTYDQYVSAAIALYLDIINLFTSILSIFSGMDS</sequence>
<organism evidence="1 2">
    <name type="scientific">Dioscorea alata</name>
    <name type="common">Purple yam</name>
    <dbReference type="NCBI Taxonomy" id="55571"/>
    <lineage>
        <taxon>Eukaryota</taxon>
        <taxon>Viridiplantae</taxon>
        <taxon>Streptophyta</taxon>
        <taxon>Embryophyta</taxon>
        <taxon>Tracheophyta</taxon>
        <taxon>Spermatophyta</taxon>
        <taxon>Magnoliopsida</taxon>
        <taxon>Liliopsida</taxon>
        <taxon>Dioscoreales</taxon>
        <taxon>Dioscoreaceae</taxon>
        <taxon>Dioscorea</taxon>
    </lineage>
</organism>
<proteinExistence type="predicted"/>
<name>A0ACB7ULV1_DIOAL</name>
<dbReference type="Proteomes" id="UP000827976">
    <property type="component" value="Chromosome 15"/>
</dbReference>
<comment type="caution">
    <text evidence="1">The sequence shown here is derived from an EMBL/GenBank/DDBJ whole genome shotgun (WGS) entry which is preliminary data.</text>
</comment>
<reference evidence="2" key="1">
    <citation type="journal article" date="2022" name="Nat. Commun.">
        <title>Chromosome evolution and the genetic basis of agronomically important traits in greater yam.</title>
        <authorList>
            <person name="Bredeson J.V."/>
            <person name="Lyons J.B."/>
            <person name="Oniyinde I.O."/>
            <person name="Okereke N.R."/>
            <person name="Kolade O."/>
            <person name="Nnabue I."/>
            <person name="Nwadili C.O."/>
            <person name="Hribova E."/>
            <person name="Parker M."/>
            <person name="Nwogha J."/>
            <person name="Shu S."/>
            <person name="Carlson J."/>
            <person name="Kariba R."/>
            <person name="Muthemba S."/>
            <person name="Knop K."/>
            <person name="Barton G.J."/>
            <person name="Sherwood A.V."/>
            <person name="Lopez-Montes A."/>
            <person name="Asiedu R."/>
            <person name="Jamnadass R."/>
            <person name="Muchugi A."/>
            <person name="Goodstein D."/>
            <person name="Egesi C.N."/>
            <person name="Featherston J."/>
            <person name="Asfaw A."/>
            <person name="Simpson G.G."/>
            <person name="Dolezel J."/>
            <person name="Hendre P.S."/>
            <person name="Van Deynze A."/>
            <person name="Kumar P.L."/>
            <person name="Obidiegwu J.E."/>
            <person name="Bhattacharjee R."/>
            <person name="Rokhsar D.S."/>
        </authorList>
    </citation>
    <scope>NUCLEOTIDE SEQUENCE [LARGE SCALE GENOMIC DNA]</scope>
    <source>
        <strain evidence="2">cv. TDa95/00328</strain>
    </source>
</reference>
<accession>A0ACB7ULV1</accession>
<evidence type="ECO:0000313" key="1">
    <source>
        <dbReference type="EMBL" id="KAH7661447.1"/>
    </source>
</evidence>
<keyword evidence="2" id="KW-1185">Reference proteome</keyword>
<protein>
    <submittedName>
        <fullName evidence="1">Bax inhibitor 1-related protein</fullName>
    </submittedName>
</protein>
<evidence type="ECO:0000313" key="2">
    <source>
        <dbReference type="Proteomes" id="UP000827976"/>
    </source>
</evidence>
<dbReference type="EMBL" id="CM037025">
    <property type="protein sequence ID" value="KAH7661447.1"/>
    <property type="molecule type" value="Genomic_DNA"/>
</dbReference>